<keyword evidence="2 3" id="KW-0813">Transport</keyword>
<dbReference type="GO" id="GO:0006887">
    <property type="term" value="P:exocytosis"/>
    <property type="evidence" value="ECO:0007669"/>
    <property type="project" value="UniProtKB-KW"/>
</dbReference>
<dbReference type="OMA" id="QECEFEK"/>
<proteinExistence type="inferred from homology"/>
<name>A0A5K1DGA9_9MAGN</name>
<dbReference type="InterPro" id="IPR004140">
    <property type="entry name" value="Exo70"/>
</dbReference>
<sequence length="675" mass="75246">MDASEKSHLMAPGDEHDHHDDKTQSPSTPSSRIRSLSLKGDAVEPQVDNSHDHNDEEPAGGDGETDGDGNDHSNEDEPLELTSEKLDAFLSGLPSAENPEIPPCVERFLDGLAEKIRRHESGAEKVDWRHDPGHFPAFIARLNRLVQALSSLEESPPPIANKAGVLLHQAMSCLEDEFRLFLEEPLRSGHGEHESAALGRTKSLAATPDDRCSIAGPPQSPNAPDSAPAEPYTPEKVAILAEISKVMIVSGYDTECCLAYSTARKTSLDASFSELLGSERLTIEDVHKMHWDALESEIAKWMKGFRHCLSFHLAGERRLCCSIFLESSQLSGPVFADLARGPVIRLLNFAEAVAMTRRSTERLFKFLDMYEAFRDSRQLTDELFAGEACAEIRFEIDSARTQLGEAAIGAFSDLENSIKGDSAKTPVPGGAVHPLTRYVMNYLKLACEYKETLRQVFETYRPKRDGGAGGDDSRSSLSVQVVGIMDLLDHNLETKSKLYKDPSLSYIFLMNNGRYIVQKVKGSEIYSLLGDDWYRKRSSDLRQYHKNYQRETWGKVLACFRDEGLHSGGGGRSGGGSVSKPVLKERFKMFNAMFEEIHKNQSSWIVSDEQLQSELRVSISAVIIPAYRSFLGRFSQYFDPGRQTDKYIKYGPEDMETFIDELFEGTPASMIKRKA</sequence>
<feature type="region of interest" description="Disordered" evidence="4">
    <location>
        <begin position="207"/>
        <end position="231"/>
    </location>
</feature>
<accession>A0A5K1DGA9</accession>
<feature type="compositionally biased region" description="Acidic residues" evidence="4">
    <location>
        <begin position="57"/>
        <end position="68"/>
    </location>
</feature>
<dbReference type="GO" id="GO:0000145">
    <property type="term" value="C:exocyst"/>
    <property type="evidence" value="ECO:0007669"/>
    <property type="project" value="InterPro"/>
</dbReference>
<dbReference type="Gene3D" id="1.20.1280.170">
    <property type="entry name" value="Exocyst complex component Exo70"/>
    <property type="match status" value="1"/>
</dbReference>
<protein>
    <recommendedName>
        <fullName evidence="3">Exocyst subunit Exo70 family protein</fullName>
    </recommendedName>
</protein>
<dbReference type="Gramene" id="NC5G0100230.1">
    <property type="protein sequence ID" value="NC5G0100230.1:cds"/>
    <property type="gene ID" value="NC5G0100230"/>
</dbReference>
<evidence type="ECO:0000256" key="1">
    <source>
        <dbReference type="ARBA" id="ARBA00006756"/>
    </source>
</evidence>
<keyword evidence="3" id="KW-0268">Exocytosis</keyword>
<dbReference type="GO" id="GO:0005546">
    <property type="term" value="F:phosphatidylinositol-4,5-bisphosphate binding"/>
    <property type="evidence" value="ECO:0007669"/>
    <property type="project" value="InterPro"/>
</dbReference>
<dbReference type="GO" id="GO:0015031">
    <property type="term" value="P:protein transport"/>
    <property type="evidence" value="ECO:0007669"/>
    <property type="project" value="UniProtKB-KW"/>
</dbReference>
<comment type="function">
    <text evidence="3">Component of the exocyst complex.</text>
</comment>
<dbReference type="Pfam" id="PF03081">
    <property type="entry name" value="Exo70_C"/>
    <property type="match status" value="1"/>
</dbReference>
<evidence type="ECO:0000259" key="5">
    <source>
        <dbReference type="Pfam" id="PF03081"/>
    </source>
</evidence>
<dbReference type="AlphaFoldDB" id="A0A5K1DGA9"/>
<dbReference type="PANTHER" id="PTHR12542:SF127">
    <property type="entry name" value="EXOCYST COMPLEX COMPONENT EXO70C1"/>
    <property type="match status" value="1"/>
</dbReference>
<feature type="compositionally biased region" description="Basic and acidic residues" evidence="4">
    <location>
        <begin position="1"/>
        <end position="23"/>
    </location>
</feature>
<comment type="similarity">
    <text evidence="1 3">Belongs to the EXO70 family.</text>
</comment>
<evidence type="ECO:0000256" key="2">
    <source>
        <dbReference type="ARBA" id="ARBA00022448"/>
    </source>
</evidence>
<feature type="domain" description="Exocyst complex subunit Exo70 C-terminal" evidence="5">
    <location>
        <begin position="300"/>
        <end position="661"/>
    </location>
</feature>
<organism evidence="6">
    <name type="scientific">Nymphaea colorata</name>
    <name type="common">pocket water lily</name>
    <dbReference type="NCBI Taxonomy" id="210225"/>
    <lineage>
        <taxon>Eukaryota</taxon>
        <taxon>Viridiplantae</taxon>
        <taxon>Streptophyta</taxon>
        <taxon>Embryophyta</taxon>
        <taxon>Tracheophyta</taxon>
        <taxon>Spermatophyta</taxon>
        <taxon>Magnoliopsida</taxon>
        <taxon>Nymphaeales</taxon>
        <taxon>Nymphaeaceae</taxon>
        <taxon>Nymphaea</taxon>
    </lineage>
</organism>
<dbReference type="SUPFAM" id="SSF74788">
    <property type="entry name" value="Cullin repeat-like"/>
    <property type="match status" value="1"/>
</dbReference>
<feature type="compositionally biased region" description="Polar residues" evidence="4">
    <location>
        <begin position="24"/>
        <end position="34"/>
    </location>
</feature>
<dbReference type="InterPro" id="IPR046364">
    <property type="entry name" value="Exo70_C"/>
</dbReference>
<dbReference type="PANTHER" id="PTHR12542">
    <property type="entry name" value="EXOCYST COMPLEX PROTEIN EXO70"/>
    <property type="match status" value="1"/>
</dbReference>
<reference evidence="6" key="1">
    <citation type="submission" date="2019-09" db="EMBL/GenBank/DDBJ databases">
        <authorList>
            <person name="Zhang L."/>
        </authorList>
    </citation>
    <scope>NUCLEOTIDE SEQUENCE</scope>
</reference>
<dbReference type="EMBL" id="LR721783">
    <property type="protein sequence ID" value="VVW37114.1"/>
    <property type="molecule type" value="Genomic_DNA"/>
</dbReference>
<dbReference type="InterPro" id="IPR016159">
    <property type="entry name" value="Cullin_repeat-like_dom_sf"/>
</dbReference>
<evidence type="ECO:0000256" key="3">
    <source>
        <dbReference type="RuleBase" id="RU365026"/>
    </source>
</evidence>
<dbReference type="OrthoDB" id="1922221at2759"/>
<feature type="region of interest" description="Disordered" evidence="4">
    <location>
        <begin position="1"/>
        <end position="77"/>
    </location>
</feature>
<keyword evidence="3" id="KW-0653">Protein transport</keyword>
<gene>
    <name evidence="6" type="ORF">NYM_LOCUS19393</name>
</gene>
<evidence type="ECO:0000313" key="6">
    <source>
        <dbReference type="EMBL" id="VVW37114.1"/>
    </source>
</evidence>
<evidence type="ECO:0000256" key="4">
    <source>
        <dbReference type="SAM" id="MobiDB-lite"/>
    </source>
</evidence>